<evidence type="ECO:0000313" key="3">
    <source>
        <dbReference type="RefSeq" id="XP_021103859.1"/>
    </source>
</evidence>
<name>A0AAX6S5Q1_HETGA</name>
<feature type="compositionally biased region" description="Low complexity" evidence="1">
    <location>
        <begin position="193"/>
        <end position="204"/>
    </location>
</feature>
<dbReference type="RefSeq" id="XP_021103859.1">
    <property type="nucleotide sequence ID" value="XM_021248200.1"/>
</dbReference>
<feature type="compositionally biased region" description="Low complexity" evidence="1">
    <location>
        <begin position="17"/>
        <end position="30"/>
    </location>
</feature>
<keyword evidence="2" id="KW-1185">Reference proteome</keyword>
<feature type="compositionally biased region" description="Basic and acidic residues" evidence="1">
    <location>
        <begin position="63"/>
        <end position="72"/>
    </location>
</feature>
<dbReference type="AlphaFoldDB" id="A0AAX6S5Q1"/>
<sequence>MPTSPPRDPDPIPPRLLPLESPPLAAQAQPSRRRGRGCERAGGRTRPRSSQRRRGAQAGAHPRLGEWAETRPRFPGPPLRVSAHARSRRPDPAGSPLRGPVGWRPGRARTPAGHARPPRWQGPGPSCQPPSPPPFPAASGPEPAREDEPPASPAAQPDAESPRPGPAPPLAPAPAPRARPAATMSLVPSPSIAPQERAQPPEAALGGLSRAGEPGAPGLESGAGRRSPGARALSLRPFLLSRADCAPPFLQ</sequence>
<feature type="compositionally biased region" description="Pro residues" evidence="1">
    <location>
        <begin position="126"/>
        <end position="136"/>
    </location>
</feature>
<protein>
    <submittedName>
        <fullName evidence="3">Proline-rich protein HaeIII subfamily 1-like</fullName>
    </submittedName>
</protein>
<accession>A0AAX6S5Q1</accession>
<gene>
    <name evidence="3" type="primary">LOC110346673</name>
</gene>
<feature type="compositionally biased region" description="Basic residues" evidence="1">
    <location>
        <begin position="43"/>
        <end position="55"/>
    </location>
</feature>
<evidence type="ECO:0000313" key="2">
    <source>
        <dbReference type="Proteomes" id="UP000694906"/>
    </source>
</evidence>
<feature type="compositionally biased region" description="Pro residues" evidence="1">
    <location>
        <begin position="163"/>
        <end position="177"/>
    </location>
</feature>
<organism evidence="2 3">
    <name type="scientific">Heterocephalus glaber</name>
    <name type="common">Naked mole rat</name>
    <dbReference type="NCBI Taxonomy" id="10181"/>
    <lineage>
        <taxon>Eukaryota</taxon>
        <taxon>Metazoa</taxon>
        <taxon>Chordata</taxon>
        <taxon>Craniata</taxon>
        <taxon>Vertebrata</taxon>
        <taxon>Euteleostomi</taxon>
        <taxon>Mammalia</taxon>
        <taxon>Eutheria</taxon>
        <taxon>Euarchontoglires</taxon>
        <taxon>Glires</taxon>
        <taxon>Rodentia</taxon>
        <taxon>Hystricomorpha</taxon>
        <taxon>Bathyergidae</taxon>
        <taxon>Heterocephalus</taxon>
    </lineage>
</organism>
<dbReference type="Proteomes" id="UP000694906">
    <property type="component" value="Unplaced"/>
</dbReference>
<evidence type="ECO:0000256" key="1">
    <source>
        <dbReference type="SAM" id="MobiDB-lite"/>
    </source>
</evidence>
<feature type="region of interest" description="Disordered" evidence="1">
    <location>
        <begin position="1"/>
        <end position="230"/>
    </location>
</feature>
<feature type="compositionally biased region" description="Pro residues" evidence="1">
    <location>
        <begin position="1"/>
        <end position="16"/>
    </location>
</feature>
<dbReference type="GeneID" id="110346673"/>
<reference evidence="3" key="1">
    <citation type="submission" date="2025-08" db="UniProtKB">
        <authorList>
            <consortium name="RefSeq"/>
        </authorList>
    </citation>
    <scope>IDENTIFICATION</scope>
</reference>
<proteinExistence type="predicted"/>